<gene>
    <name evidence="3" type="ORF">MAR_022920</name>
    <name evidence="4" type="ORF">MAR_022985</name>
</gene>
<evidence type="ECO:0000313" key="4">
    <source>
        <dbReference type="EMBL" id="WAQ98612.1"/>
    </source>
</evidence>
<sequence>AVLAHTIEERLLALEQENVDLKLRFNALEGENNNLRKQVEHFIIRMKPLESKAFPLKRQTIPEQVAFHAFQDGNKCIQNKQTLVYEHAPINEGNGYSSSDGIFDAPLAGLYVFTWTVADFHDWYNNVH</sequence>
<dbReference type="EMBL" id="CP111014">
    <property type="protein sequence ID" value="WAQ98612.1"/>
    <property type="molecule type" value="Genomic_DNA"/>
</dbReference>
<dbReference type="PROSITE" id="PS50871">
    <property type="entry name" value="C1Q"/>
    <property type="match status" value="1"/>
</dbReference>
<evidence type="ECO:0000259" key="2">
    <source>
        <dbReference type="PROSITE" id="PS50871"/>
    </source>
</evidence>
<evidence type="ECO:0000313" key="5">
    <source>
        <dbReference type="Proteomes" id="UP001164746"/>
    </source>
</evidence>
<proteinExistence type="predicted"/>
<dbReference type="InterPro" id="IPR001073">
    <property type="entry name" value="C1q_dom"/>
</dbReference>
<dbReference type="EMBL" id="CP111014">
    <property type="protein sequence ID" value="WAQ98547.1"/>
    <property type="molecule type" value="Genomic_DNA"/>
</dbReference>
<dbReference type="Pfam" id="PF00386">
    <property type="entry name" value="C1q"/>
    <property type="match status" value="1"/>
</dbReference>
<evidence type="ECO:0000313" key="3">
    <source>
        <dbReference type="EMBL" id="WAQ98547.1"/>
    </source>
</evidence>
<feature type="coiled-coil region" evidence="1">
    <location>
        <begin position="4"/>
        <end position="38"/>
    </location>
</feature>
<organism evidence="4 5">
    <name type="scientific">Mya arenaria</name>
    <name type="common">Soft-shell clam</name>
    <dbReference type="NCBI Taxonomy" id="6604"/>
    <lineage>
        <taxon>Eukaryota</taxon>
        <taxon>Metazoa</taxon>
        <taxon>Spiralia</taxon>
        <taxon>Lophotrochozoa</taxon>
        <taxon>Mollusca</taxon>
        <taxon>Bivalvia</taxon>
        <taxon>Autobranchia</taxon>
        <taxon>Heteroconchia</taxon>
        <taxon>Euheterodonta</taxon>
        <taxon>Imparidentia</taxon>
        <taxon>Neoheterodontei</taxon>
        <taxon>Myida</taxon>
        <taxon>Myoidea</taxon>
        <taxon>Myidae</taxon>
        <taxon>Mya</taxon>
    </lineage>
</organism>
<keyword evidence="5" id="KW-1185">Reference proteome</keyword>
<reference evidence="4" key="1">
    <citation type="submission" date="2022-11" db="EMBL/GenBank/DDBJ databases">
        <title>Centuries of genome instability and evolution in soft-shell clam transmissible cancer (bioRxiv).</title>
        <authorList>
            <person name="Hart S.F.M."/>
            <person name="Yonemitsu M.A."/>
            <person name="Giersch R.M."/>
            <person name="Beal B.F."/>
            <person name="Arriagada G."/>
            <person name="Davis B.W."/>
            <person name="Ostrander E.A."/>
            <person name="Goff S.P."/>
            <person name="Metzger M.J."/>
        </authorList>
    </citation>
    <scope>NUCLEOTIDE SEQUENCE</scope>
    <source>
        <strain evidence="4">MELC-2E11</strain>
        <tissue evidence="4">Siphon/mantle</tissue>
    </source>
</reference>
<accession>A0ABY7DPI0</accession>
<dbReference type="Gene3D" id="2.60.120.40">
    <property type="match status" value="1"/>
</dbReference>
<keyword evidence="1" id="KW-0175">Coiled coil</keyword>
<name>A0ABY7DPI0_MYAAR</name>
<feature type="domain" description="C1q" evidence="2">
    <location>
        <begin position="60"/>
        <end position="128"/>
    </location>
</feature>
<dbReference type="InterPro" id="IPR008983">
    <property type="entry name" value="Tumour_necrosis_fac-like_dom"/>
</dbReference>
<evidence type="ECO:0000256" key="1">
    <source>
        <dbReference type="SAM" id="Coils"/>
    </source>
</evidence>
<dbReference type="SUPFAM" id="SSF49842">
    <property type="entry name" value="TNF-like"/>
    <property type="match status" value="1"/>
</dbReference>
<protein>
    <recommendedName>
        <fullName evidence="2">C1q domain-containing protein</fullName>
    </recommendedName>
</protein>
<dbReference type="Proteomes" id="UP001164746">
    <property type="component" value="Chromosome 3"/>
</dbReference>
<feature type="non-terminal residue" evidence="4">
    <location>
        <position position="1"/>
    </location>
</feature>